<dbReference type="EMBL" id="NHOQ01000617">
    <property type="protein sequence ID" value="PWA29391.1"/>
    <property type="molecule type" value="Genomic_DNA"/>
</dbReference>
<comment type="caution">
    <text evidence="1">The sequence shown here is derived from an EMBL/GenBank/DDBJ whole genome shotgun (WGS) entry which is preliminary data.</text>
</comment>
<proteinExistence type="predicted"/>
<accession>A0A315W0W0</accession>
<protein>
    <submittedName>
        <fullName evidence="1">Uncharacterized protein</fullName>
    </submittedName>
</protein>
<sequence length="195" mass="21952">MHVAYVSTCSPLSGSRCEKLSNKPTALFSPFMDIPGTVLRADCWESASGFIDKPFTDYNLAELLPQPGPLFCQRGTENFSAIHESRLANSSSHTLCVYPCSPMWRNMYSIDERMVASKTRIGIRQFMKDKPSRFGYKLGGFKEWLYTSGVRQDNLSIFCVMDLTDCGLLGRGWCRSFYLFQKLSANTTAACSTIR</sequence>
<keyword evidence="2" id="KW-1185">Reference proteome</keyword>
<name>A0A315W0W0_GAMAF</name>
<evidence type="ECO:0000313" key="1">
    <source>
        <dbReference type="EMBL" id="PWA29391.1"/>
    </source>
</evidence>
<evidence type="ECO:0000313" key="2">
    <source>
        <dbReference type="Proteomes" id="UP000250572"/>
    </source>
</evidence>
<reference evidence="1 2" key="1">
    <citation type="journal article" date="2018" name="G3 (Bethesda)">
        <title>A High-Quality Reference Genome for the Invasive Mosquitofish Gambusia affinis Using a Chicago Library.</title>
        <authorList>
            <person name="Hoffberg S.L."/>
            <person name="Troendle N.J."/>
            <person name="Glenn T.C."/>
            <person name="Mahmud O."/>
            <person name="Louha S."/>
            <person name="Chalopin D."/>
            <person name="Bennetzen J.L."/>
            <person name="Mauricio R."/>
        </authorList>
    </citation>
    <scope>NUCLEOTIDE SEQUENCE [LARGE SCALE GENOMIC DNA]</scope>
    <source>
        <strain evidence="1">NE01/NJP1002.9</strain>
        <tissue evidence="1">Muscle</tissue>
    </source>
</reference>
<organism evidence="1 2">
    <name type="scientific">Gambusia affinis</name>
    <name type="common">Western mosquitofish</name>
    <name type="synonym">Heterandria affinis</name>
    <dbReference type="NCBI Taxonomy" id="33528"/>
    <lineage>
        <taxon>Eukaryota</taxon>
        <taxon>Metazoa</taxon>
        <taxon>Chordata</taxon>
        <taxon>Craniata</taxon>
        <taxon>Vertebrata</taxon>
        <taxon>Euteleostomi</taxon>
        <taxon>Actinopterygii</taxon>
        <taxon>Neopterygii</taxon>
        <taxon>Teleostei</taxon>
        <taxon>Neoteleostei</taxon>
        <taxon>Acanthomorphata</taxon>
        <taxon>Ovalentaria</taxon>
        <taxon>Atherinomorphae</taxon>
        <taxon>Cyprinodontiformes</taxon>
        <taxon>Poeciliidae</taxon>
        <taxon>Poeciliinae</taxon>
        <taxon>Gambusia</taxon>
    </lineage>
</organism>
<dbReference type="AlphaFoldDB" id="A0A315W0W0"/>
<dbReference type="Proteomes" id="UP000250572">
    <property type="component" value="Unassembled WGS sequence"/>
</dbReference>
<gene>
    <name evidence="1" type="ORF">CCH79_00017634</name>
</gene>